<protein>
    <submittedName>
        <fullName evidence="8">Exostosin-like protein</fullName>
    </submittedName>
</protein>
<reference evidence="9" key="1">
    <citation type="submission" date="2013-09" db="EMBL/GenBank/DDBJ databases">
        <title>Corchorus olitorius genome sequencing.</title>
        <authorList>
            <person name="Alam M."/>
            <person name="Haque M.S."/>
            <person name="Islam M.S."/>
            <person name="Emdad E.M."/>
            <person name="Islam M.M."/>
            <person name="Ahmed B."/>
            <person name="Halim A."/>
            <person name="Hossen Q.M.M."/>
            <person name="Hossain M.Z."/>
            <person name="Ahmed R."/>
            <person name="Khan M.M."/>
            <person name="Islam R."/>
            <person name="Rashid M.M."/>
            <person name="Khan S.A."/>
            <person name="Rahman M.S."/>
            <person name="Alam M."/>
            <person name="Yahiya A.S."/>
            <person name="Khan M.S."/>
            <person name="Azam M.S."/>
            <person name="Haque T."/>
            <person name="Lashkar M.Z.H."/>
            <person name="Akhand A.I."/>
            <person name="Morshed G."/>
            <person name="Roy S."/>
            <person name="Uddin K.S."/>
            <person name="Rabeya T."/>
            <person name="Hossain A.S."/>
            <person name="Chowdhury A."/>
            <person name="Snigdha A.R."/>
            <person name="Mortoza M.S."/>
            <person name="Matin S.A."/>
            <person name="Hoque S.M.E."/>
            <person name="Islam M.K."/>
            <person name="Roy D.K."/>
            <person name="Haider R."/>
            <person name="Moosa M.M."/>
            <person name="Elias S.M."/>
            <person name="Hasan A.M."/>
            <person name="Jahan S."/>
            <person name="Shafiuddin M."/>
            <person name="Mahmood N."/>
            <person name="Shommy N.S."/>
        </authorList>
    </citation>
    <scope>NUCLEOTIDE SEQUENCE [LARGE SCALE GENOMIC DNA]</scope>
    <source>
        <strain evidence="9">cv. O-4</strain>
    </source>
</reference>
<evidence type="ECO:0000256" key="4">
    <source>
        <dbReference type="ARBA" id="ARBA00022968"/>
    </source>
</evidence>
<dbReference type="PANTHER" id="PTHR11062:SF272">
    <property type="entry name" value="EXOSTOSIN FAMILY PROTEIN"/>
    <property type="match status" value="1"/>
</dbReference>
<dbReference type="InterPro" id="IPR040911">
    <property type="entry name" value="Exostosin_GT47"/>
</dbReference>
<dbReference type="Pfam" id="PF03016">
    <property type="entry name" value="Exostosin_GT47"/>
    <property type="match status" value="1"/>
</dbReference>
<keyword evidence="6" id="KW-0812">Transmembrane</keyword>
<evidence type="ECO:0000313" key="8">
    <source>
        <dbReference type="EMBL" id="OMO99692.1"/>
    </source>
</evidence>
<evidence type="ECO:0000259" key="7">
    <source>
        <dbReference type="Pfam" id="PF03016"/>
    </source>
</evidence>
<keyword evidence="9" id="KW-1185">Reference proteome</keyword>
<keyword evidence="3" id="KW-0808">Transferase</keyword>
<dbReference type="OrthoDB" id="1924787at2759"/>
<keyword evidence="6" id="KW-1133">Transmembrane helix</keyword>
<accession>A0A1R3JXU0</accession>
<evidence type="ECO:0000256" key="2">
    <source>
        <dbReference type="ARBA" id="ARBA00010271"/>
    </source>
</evidence>
<gene>
    <name evidence="8" type="ORF">COLO4_13146</name>
</gene>
<dbReference type="Proteomes" id="UP000187203">
    <property type="component" value="Unassembled WGS sequence"/>
</dbReference>
<comment type="subcellular location">
    <subcellularLocation>
        <location evidence="1">Golgi apparatus membrane</location>
        <topology evidence="1">Single-pass type II membrane protein</topology>
    </subcellularLocation>
</comment>
<evidence type="ECO:0000256" key="6">
    <source>
        <dbReference type="SAM" id="Phobius"/>
    </source>
</evidence>
<comment type="caution">
    <text evidence="8">The sequence shown here is derived from an EMBL/GenBank/DDBJ whole genome shotgun (WGS) entry which is preliminary data.</text>
</comment>
<dbReference type="InterPro" id="IPR004263">
    <property type="entry name" value="Exostosin"/>
</dbReference>
<evidence type="ECO:0000256" key="5">
    <source>
        <dbReference type="ARBA" id="ARBA00023034"/>
    </source>
</evidence>
<comment type="similarity">
    <text evidence="2">Belongs to the glycosyltransferase 47 family.</text>
</comment>
<keyword evidence="3" id="KW-0328">Glycosyltransferase</keyword>
<keyword evidence="5" id="KW-0333">Golgi apparatus</keyword>
<evidence type="ECO:0000313" key="9">
    <source>
        <dbReference type="Proteomes" id="UP000187203"/>
    </source>
</evidence>
<dbReference type="AlphaFoldDB" id="A0A1R3JXU0"/>
<dbReference type="GO" id="GO:0016757">
    <property type="term" value="F:glycosyltransferase activity"/>
    <property type="evidence" value="ECO:0007669"/>
    <property type="project" value="UniProtKB-KW"/>
</dbReference>
<dbReference type="EMBL" id="AWUE01015083">
    <property type="protein sequence ID" value="OMO99692.1"/>
    <property type="molecule type" value="Genomic_DNA"/>
</dbReference>
<proteinExistence type="inferred from homology"/>
<feature type="domain" description="Exostosin GT47" evidence="7">
    <location>
        <begin position="129"/>
        <end position="406"/>
    </location>
</feature>
<organism evidence="8 9">
    <name type="scientific">Corchorus olitorius</name>
    <dbReference type="NCBI Taxonomy" id="93759"/>
    <lineage>
        <taxon>Eukaryota</taxon>
        <taxon>Viridiplantae</taxon>
        <taxon>Streptophyta</taxon>
        <taxon>Embryophyta</taxon>
        <taxon>Tracheophyta</taxon>
        <taxon>Spermatophyta</taxon>
        <taxon>Magnoliopsida</taxon>
        <taxon>eudicotyledons</taxon>
        <taxon>Gunneridae</taxon>
        <taxon>Pentapetalae</taxon>
        <taxon>rosids</taxon>
        <taxon>malvids</taxon>
        <taxon>Malvales</taxon>
        <taxon>Malvaceae</taxon>
        <taxon>Grewioideae</taxon>
        <taxon>Apeibeae</taxon>
        <taxon>Corchorus</taxon>
    </lineage>
</organism>
<feature type="transmembrane region" description="Helical" evidence="6">
    <location>
        <begin position="21"/>
        <end position="41"/>
    </location>
</feature>
<keyword evidence="6" id="KW-0472">Membrane</keyword>
<sequence>MGKSSSLVYKVSEQFPAKFNKSFYILPISLALTTLLFIFIYDITTAGNVTRNLPQTNPYLLDRSLPTDNIPFDQNSENGDLVADPSRLAASERASQWLGNLFGISNGDYTNNKEAYHDEDIFLEDYKQMNKSLKIYVYPHPQDDPFKNVLLPTDYDPRGNFASELYFKKALMKSHFVSEDPDEADLFYMPFSISPMRTDHRIDVHGIPDFVKNYITNITQKYPYWNRTGGADHFYVACHSIGKIAFNKAVVAKLNVIQLVCTSNLFSQSYFAHKDASMPQVWPRQDDPPNLLTSDRKQLAFFAGAMNARTRAYLLNVWENDTEIFVHHGRLPTPYSEQLLGSKFCIHAKGYEVNTARIGDALYYGCVPIILANQYDLPFTDILNWKSFSVIVHERDIPILKRILQGISSEEYAMLQSNVIKVRKHFQWHSPPIDFDAFYMSMYELWKRRSVVKVRS</sequence>
<keyword evidence="4" id="KW-0735">Signal-anchor</keyword>
<dbReference type="GO" id="GO:0000139">
    <property type="term" value="C:Golgi membrane"/>
    <property type="evidence" value="ECO:0007669"/>
    <property type="project" value="UniProtKB-SubCell"/>
</dbReference>
<evidence type="ECO:0000256" key="1">
    <source>
        <dbReference type="ARBA" id="ARBA00004323"/>
    </source>
</evidence>
<dbReference type="PANTHER" id="PTHR11062">
    <property type="entry name" value="EXOSTOSIN HEPARAN SULFATE GLYCOSYLTRANSFERASE -RELATED"/>
    <property type="match status" value="1"/>
</dbReference>
<evidence type="ECO:0000256" key="3">
    <source>
        <dbReference type="ARBA" id="ARBA00022676"/>
    </source>
</evidence>
<name>A0A1R3JXU0_9ROSI</name>
<dbReference type="STRING" id="93759.A0A1R3JXU0"/>